<keyword evidence="2" id="KW-1185">Reference proteome</keyword>
<organism evidence="1 2">
    <name type="scientific">Dreissena polymorpha</name>
    <name type="common">Zebra mussel</name>
    <name type="synonym">Mytilus polymorpha</name>
    <dbReference type="NCBI Taxonomy" id="45954"/>
    <lineage>
        <taxon>Eukaryota</taxon>
        <taxon>Metazoa</taxon>
        <taxon>Spiralia</taxon>
        <taxon>Lophotrochozoa</taxon>
        <taxon>Mollusca</taxon>
        <taxon>Bivalvia</taxon>
        <taxon>Autobranchia</taxon>
        <taxon>Heteroconchia</taxon>
        <taxon>Euheterodonta</taxon>
        <taxon>Imparidentia</taxon>
        <taxon>Neoheterodontei</taxon>
        <taxon>Myida</taxon>
        <taxon>Dreissenoidea</taxon>
        <taxon>Dreissenidae</taxon>
        <taxon>Dreissena</taxon>
    </lineage>
</organism>
<dbReference type="Proteomes" id="UP000828390">
    <property type="component" value="Unassembled WGS sequence"/>
</dbReference>
<comment type="caution">
    <text evidence="1">The sequence shown here is derived from an EMBL/GenBank/DDBJ whole genome shotgun (WGS) entry which is preliminary data.</text>
</comment>
<proteinExistence type="predicted"/>
<evidence type="ECO:0000313" key="1">
    <source>
        <dbReference type="EMBL" id="KAH3890261.1"/>
    </source>
</evidence>
<name>A0A9D4N9F3_DREPO</name>
<dbReference type="EMBL" id="JAIWYP010000001">
    <property type="protein sequence ID" value="KAH3890261.1"/>
    <property type="molecule type" value="Genomic_DNA"/>
</dbReference>
<sequence>MADSKRCLQNENRSEARLLTLTFPIPAGHRLGNGDIDGSEAERTSVDTLKTVGRPRLFR</sequence>
<reference evidence="1" key="1">
    <citation type="journal article" date="2019" name="bioRxiv">
        <title>The Genome of the Zebra Mussel, Dreissena polymorpha: A Resource for Invasive Species Research.</title>
        <authorList>
            <person name="McCartney M.A."/>
            <person name="Auch B."/>
            <person name="Kono T."/>
            <person name="Mallez S."/>
            <person name="Zhang Y."/>
            <person name="Obille A."/>
            <person name="Becker A."/>
            <person name="Abrahante J.E."/>
            <person name="Garbe J."/>
            <person name="Badalamenti J.P."/>
            <person name="Herman A."/>
            <person name="Mangelson H."/>
            <person name="Liachko I."/>
            <person name="Sullivan S."/>
            <person name="Sone E.D."/>
            <person name="Koren S."/>
            <person name="Silverstein K.A.T."/>
            <person name="Beckman K.B."/>
            <person name="Gohl D.M."/>
        </authorList>
    </citation>
    <scope>NUCLEOTIDE SEQUENCE</scope>
    <source>
        <strain evidence="1">Duluth1</strain>
        <tissue evidence="1">Whole animal</tissue>
    </source>
</reference>
<gene>
    <name evidence="1" type="ORF">DPMN_014335</name>
</gene>
<dbReference type="AlphaFoldDB" id="A0A9D4N9F3"/>
<protein>
    <submittedName>
        <fullName evidence="1">Uncharacterized protein</fullName>
    </submittedName>
</protein>
<accession>A0A9D4N9F3</accession>
<evidence type="ECO:0000313" key="2">
    <source>
        <dbReference type="Proteomes" id="UP000828390"/>
    </source>
</evidence>
<reference evidence="1" key="2">
    <citation type="submission" date="2020-11" db="EMBL/GenBank/DDBJ databases">
        <authorList>
            <person name="McCartney M.A."/>
            <person name="Auch B."/>
            <person name="Kono T."/>
            <person name="Mallez S."/>
            <person name="Becker A."/>
            <person name="Gohl D.M."/>
            <person name="Silverstein K.A.T."/>
            <person name="Koren S."/>
            <person name="Bechman K.B."/>
            <person name="Herman A."/>
            <person name="Abrahante J.E."/>
            <person name="Garbe J."/>
        </authorList>
    </citation>
    <scope>NUCLEOTIDE SEQUENCE</scope>
    <source>
        <strain evidence="1">Duluth1</strain>
        <tissue evidence="1">Whole animal</tissue>
    </source>
</reference>